<gene>
    <name evidence="2" type="ORF">CR159_05215</name>
</gene>
<keyword evidence="1" id="KW-0812">Transmembrane</keyword>
<keyword evidence="3" id="KW-1185">Reference proteome</keyword>
<evidence type="ECO:0000256" key="1">
    <source>
        <dbReference type="SAM" id="Phobius"/>
    </source>
</evidence>
<proteinExistence type="predicted"/>
<dbReference type="Proteomes" id="UP000234190">
    <property type="component" value="Unassembled WGS sequence"/>
</dbReference>
<keyword evidence="1" id="KW-1133">Transmembrane helix</keyword>
<dbReference type="EMBL" id="PDNW01000003">
    <property type="protein sequence ID" value="PLC50994.1"/>
    <property type="molecule type" value="Genomic_DNA"/>
</dbReference>
<dbReference type="RefSeq" id="WP_102072945.1">
    <property type="nucleotide sequence ID" value="NZ_PDNW01000003.1"/>
</dbReference>
<comment type="caution">
    <text evidence="2">The sequence shown here is derived from an EMBL/GenBank/DDBJ whole genome shotgun (WGS) entry which is preliminary data.</text>
</comment>
<dbReference type="OrthoDB" id="8688608at2"/>
<sequence>MNIQSLNLIVDLNNDGRYSVWELWEAIKLVYRLPGNLLVEGMGHVPPVASLFRIEATPVNGYDSLDGLLSVTLSLIFWVIVVFGILTLLSPSVDSGDETLDVDPDNAHNSYRSYSAGSTAMAGNARVANDAVQATAKRHHHPVSRPVYAAPGRKPKRHPWHHLTATLFRHVKP</sequence>
<organism evidence="2 3">
    <name type="scientific">Pollutimonas subterranea</name>
    <dbReference type="NCBI Taxonomy" id="2045210"/>
    <lineage>
        <taxon>Bacteria</taxon>
        <taxon>Pseudomonadati</taxon>
        <taxon>Pseudomonadota</taxon>
        <taxon>Betaproteobacteria</taxon>
        <taxon>Burkholderiales</taxon>
        <taxon>Alcaligenaceae</taxon>
        <taxon>Pollutimonas</taxon>
    </lineage>
</organism>
<accession>A0A2N4U7J5</accession>
<feature type="transmembrane region" description="Helical" evidence="1">
    <location>
        <begin position="68"/>
        <end position="89"/>
    </location>
</feature>
<name>A0A2N4U7J5_9BURK</name>
<evidence type="ECO:0000313" key="3">
    <source>
        <dbReference type="Proteomes" id="UP000234190"/>
    </source>
</evidence>
<protein>
    <submittedName>
        <fullName evidence="2">Uncharacterized protein</fullName>
    </submittedName>
</protein>
<reference evidence="2 3" key="1">
    <citation type="submission" date="2017-10" db="EMBL/GenBank/DDBJ databases">
        <title>Two draft genome sequences of Pusillimonas sp. strains isolated from a nitrate- and radionuclide-contaminated groundwater in Russia.</title>
        <authorList>
            <person name="Grouzdev D.S."/>
            <person name="Tourova T.P."/>
            <person name="Goeva M.A."/>
            <person name="Babich T.L."/>
            <person name="Sokolova D.S."/>
            <person name="Abdullin R."/>
            <person name="Poltaraus A.B."/>
            <person name="Toshchakov S.V."/>
            <person name="Nazina T.N."/>
        </authorList>
    </citation>
    <scope>NUCLEOTIDE SEQUENCE [LARGE SCALE GENOMIC DNA]</scope>
    <source>
        <strain evidence="2 3">JR1/69-3-13</strain>
    </source>
</reference>
<evidence type="ECO:0000313" key="2">
    <source>
        <dbReference type="EMBL" id="PLC50994.1"/>
    </source>
</evidence>
<dbReference type="AlphaFoldDB" id="A0A2N4U7J5"/>
<keyword evidence="1" id="KW-0472">Membrane</keyword>